<feature type="domain" description="Alpha/beta hydrolase fold-3" evidence="1">
    <location>
        <begin position="93"/>
        <end position="298"/>
    </location>
</feature>
<sequence length="339" mass="35324">MTAVHDLDLHPAIRAWGERIAEHSSAFPELAGRAAAPRRAAALRVSDLVAAEFTLPAPDDVAIDEAAIDGPDGTLRLRRFRPAGIADPAPTQLFLHGGGFFGGTVDEILNDRLCARRARDARIQIASLEYRLAPEHRYPAAAEDAMAALAALAFDPALGADPARLGVGGNSAGAAIAASAVILLRDRARRGETVPPVLHQDLEVLPAALRLVGSSGERYADGFGLDDAAELVEVYVGPGEPPYAAAPLDVPDLTGLPPALLMVAEFDPLRDSGIRYGERLRAAGVPATVIVGEGHLHGTPGITAALPAARDWQDRHSRALAAAYGTAPHEDSEPAAPAG</sequence>
<organism evidence="2 3">
    <name type="scientific">Microbacterium resistens</name>
    <dbReference type="NCBI Taxonomy" id="156977"/>
    <lineage>
        <taxon>Bacteria</taxon>
        <taxon>Bacillati</taxon>
        <taxon>Actinomycetota</taxon>
        <taxon>Actinomycetes</taxon>
        <taxon>Micrococcales</taxon>
        <taxon>Microbacteriaceae</taxon>
        <taxon>Microbacterium</taxon>
    </lineage>
</organism>
<reference evidence="2 3" key="1">
    <citation type="submission" date="2023-01" db="EMBL/GenBank/DDBJ databases">
        <title>Characterization of estradiol degrading bacteria Microbacterium sp. MZT7 and reveal degrading genes through genome analysis.</title>
        <authorList>
            <person name="Hao P."/>
            <person name="Gao Y."/>
        </authorList>
    </citation>
    <scope>NUCLEOTIDE SEQUENCE [LARGE SCALE GENOMIC DNA]</scope>
    <source>
        <strain evidence="2 3">MZT7</strain>
    </source>
</reference>
<gene>
    <name evidence="2" type="ORF">K8F61_11185</name>
</gene>
<dbReference type="EMBL" id="CP082781">
    <property type="protein sequence ID" value="UGS25254.1"/>
    <property type="molecule type" value="Genomic_DNA"/>
</dbReference>
<evidence type="ECO:0000313" key="2">
    <source>
        <dbReference type="EMBL" id="UGS25254.1"/>
    </source>
</evidence>
<dbReference type="PANTHER" id="PTHR23024:SF24">
    <property type="entry name" value="ALPHA_BETA HYDROLASE FOLD-3 DOMAIN-CONTAINING PROTEIN"/>
    <property type="match status" value="1"/>
</dbReference>
<proteinExistence type="predicted"/>
<dbReference type="Pfam" id="PF07859">
    <property type="entry name" value="Abhydrolase_3"/>
    <property type="match status" value="1"/>
</dbReference>
<dbReference type="InterPro" id="IPR029058">
    <property type="entry name" value="AB_hydrolase_fold"/>
</dbReference>
<dbReference type="RefSeq" id="WP_231819168.1">
    <property type="nucleotide sequence ID" value="NZ_CP082781.1"/>
</dbReference>
<name>A0ABY3RN11_9MICO</name>
<dbReference type="GO" id="GO:0016787">
    <property type="term" value="F:hydrolase activity"/>
    <property type="evidence" value="ECO:0007669"/>
    <property type="project" value="UniProtKB-KW"/>
</dbReference>
<protein>
    <submittedName>
        <fullName evidence="2">Alpha/beta hydrolase</fullName>
    </submittedName>
</protein>
<dbReference type="Proteomes" id="UP001199642">
    <property type="component" value="Chromosome"/>
</dbReference>
<keyword evidence="2" id="KW-0378">Hydrolase</keyword>
<dbReference type="PANTHER" id="PTHR23024">
    <property type="entry name" value="ARYLACETAMIDE DEACETYLASE"/>
    <property type="match status" value="1"/>
</dbReference>
<dbReference type="SUPFAM" id="SSF53474">
    <property type="entry name" value="alpha/beta-Hydrolases"/>
    <property type="match status" value="1"/>
</dbReference>
<dbReference type="Gene3D" id="3.40.50.1820">
    <property type="entry name" value="alpha/beta hydrolase"/>
    <property type="match status" value="1"/>
</dbReference>
<evidence type="ECO:0000259" key="1">
    <source>
        <dbReference type="Pfam" id="PF07859"/>
    </source>
</evidence>
<dbReference type="InterPro" id="IPR013094">
    <property type="entry name" value="AB_hydrolase_3"/>
</dbReference>
<keyword evidence="3" id="KW-1185">Reference proteome</keyword>
<dbReference type="InterPro" id="IPR050466">
    <property type="entry name" value="Carboxylest/Gibb_receptor"/>
</dbReference>
<evidence type="ECO:0000313" key="3">
    <source>
        <dbReference type="Proteomes" id="UP001199642"/>
    </source>
</evidence>
<accession>A0ABY3RN11</accession>